<evidence type="ECO:0000256" key="4">
    <source>
        <dbReference type="ARBA" id="ARBA00023157"/>
    </source>
</evidence>
<feature type="domain" description="Thioredoxin" evidence="6">
    <location>
        <begin position="54"/>
        <end position="177"/>
    </location>
</feature>
<evidence type="ECO:0000313" key="7">
    <source>
        <dbReference type="EMBL" id="KAJ7942639.1"/>
    </source>
</evidence>
<dbReference type="FunFam" id="3.40.30.10:FF:000001">
    <property type="entry name" value="Thioredoxin"/>
    <property type="match status" value="1"/>
</dbReference>
<accession>A0AAD7KMQ1</accession>
<evidence type="ECO:0000256" key="5">
    <source>
        <dbReference type="ARBA" id="ARBA00023284"/>
    </source>
</evidence>
<keyword evidence="1" id="KW-0813">Transport</keyword>
<dbReference type="AlphaFoldDB" id="A0AAD7KMQ1"/>
<keyword evidence="4" id="KW-1015">Disulfide bond</keyword>
<keyword evidence="5" id="KW-0676">Redox-active center</keyword>
<dbReference type="PRINTS" id="PR00421">
    <property type="entry name" value="THIOREDOXIN"/>
</dbReference>
<evidence type="ECO:0000256" key="2">
    <source>
        <dbReference type="ARBA" id="ARBA00022946"/>
    </source>
</evidence>
<evidence type="ECO:0000313" key="8">
    <source>
        <dbReference type="Proteomes" id="UP001163823"/>
    </source>
</evidence>
<dbReference type="CDD" id="cd02947">
    <property type="entry name" value="TRX_family"/>
    <property type="match status" value="1"/>
</dbReference>
<dbReference type="GO" id="GO:0015035">
    <property type="term" value="F:protein-disulfide reductase activity"/>
    <property type="evidence" value="ECO:0007669"/>
    <property type="project" value="TreeGrafter"/>
</dbReference>
<evidence type="ECO:0000256" key="1">
    <source>
        <dbReference type="ARBA" id="ARBA00022448"/>
    </source>
</evidence>
<name>A0AAD7KMQ1_QUISA</name>
<dbReference type="Pfam" id="PF00085">
    <property type="entry name" value="Thioredoxin"/>
    <property type="match status" value="1"/>
</dbReference>
<evidence type="ECO:0000259" key="6">
    <source>
        <dbReference type="PROSITE" id="PS51352"/>
    </source>
</evidence>
<dbReference type="PROSITE" id="PS51352">
    <property type="entry name" value="THIOREDOXIN_2"/>
    <property type="match status" value="1"/>
</dbReference>
<dbReference type="KEGG" id="qsa:O6P43_032282"/>
<dbReference type="InterPro" id="IPR036249">
    <property type="entry name" value="Thioredoxin-like_sf"/>
</dbReference>
<protein>
    <submittedName>
        <fullName evidence="7">Thioredoxin</fullName>
    </submittedName>
</protein>
<sequence>MSAPTHHLYCRKQPYPPIRTVASTSPSDSLSTAFAPRLTKLFWGSSRSQTRLRVRNLSPVPNFTVTCGTGILEINETQFSETVLKSNRPVLVEFVATWCGPCRLISPAIEWVAQEYGDRLSVVKIDHDANPQLIKEFKVYGLPALILFKDGKEVPESRREGAISKAKLKEYLDALLESISVA</sequence>
<dbReference type="PANTHER" id="PTHR45663:SF22">
    <property type="entry name" value="THIOREDOXIN X, CHLOROPLASTIC"/>
    <property type="match status" value="1"/>
</dbReference>
<evidence type="ECO:0000256" key="3">
    <source>
        <dbReference type="ARBA" id="ARBA00022982"/>
    </source>
</evidence>
<gene>
    <name evidence="7" type="ORF">O6P43_032282</name>
</gene>
<dbReference type="EMBL" id="JARAOO010000014">
    <property type="protein sequence ID" value="KAJ7942639.1"/>
    <property type="molecule type" value="Genomic_DNA"/>
</dbReference>
<keyword evidence="3" id="KW-0249">Electron transport</keyword>
<keyword evidence="8" id="KW-1185">Reference proteome</keyword>
<proteinExistence type="predicted"/>
<dbReference type="Gene3D" id="3.40.30.10">
    <property type="entry name" value="Glutaredoxin"/>
    <property type="match status" value="1"/>
</dbReference>
<dbReference type="GO" id="GO:0005737">
    <property type="term" value="C:cytoplasm"/>
    <property type="evidence" value="ECO:0007669"/>
    <property type="project" value="TreeGrafter"/>
</dbReference>
<dbReference type="InterPro" id="IPR013766">
    <property type="entry name" value="Thioredoxin_domain"/>
</dbReference>
<dbReference type="PANTHER" id="PTHR45663">
    <property type="entry name" value="GEO12009P1"/>
    <property type="match status" value="1"/>
</dbReference>
<organism evidence="7 8">
    <name type="scientific">Quillaja saponaria</name>
    <name type="common">Soap bark tree</name>
    <dbReference type="NCBI Taxonomy" id="32244"/>
    <lineage>
        <taxon>Eukaryota</taxon>
        <taxon>Viridiplantae</taxon>
        <taxon>Streptophyta</taxon>
        <taxon>Embryophyta</taxon>
        <taxon>Tracheophyta</taxon>
        <taxon>Spermatophyta</taxon>
        <taxon>Magnoliopsida</taxon>
        <taxon>eudicotyledons</taxon>
        <taxon>Gunneridae</taxon>
        <taxon>Pentapetalae</taxon>
        <taxon>rosids</taxon>
        <taxon>fabids</taxon>
        <taxon>Fabales</taxon>
        <taxon>Quillajaceae</taxon>
        <taxon>Quillaja</taxon>
    </lineage>
</organism>
<comment type="caution">
    <text evidence="7">The sequence shown here is derived from an EMBL/GenBank/DDBJ whole genome shotgun (WGS) entry which is preliminary data.</text>
</comment>
<keyword evidence="2" id="KW-0809">Transit peptide</keyword>
<dbReference type="SUPFAM" id="SSF52833">
    <property type="entry name" value="Thioredoxin-like"/>
    <property type="match status" value="1"/>
</dbReference>
<dbReference type="Proteomes" id="UP001163823">
    <property type="component" value="Chromosome 14"/>
</dbReference>
<reference evidence="7" key="1">
    <citation type="journal article" date="2023" name="Science">
        <title>Elucidation of the pathway for biosynthesis of saponin adjuvants from the soapbark tree.</title>
        <authorList>
            <person name="Reed J."/>
            <person name="Orme A."/>
            <person name="El-Demerdash A."/>
            <person name="Owen C."/>
            <person name="Martin L.B.B."/>
            <person name="Misra R.C."/>
            <person name="Kikuchi S."/>
            <person name="Rejzek M."/>
            <person name="Martin A.C."/>
            <person name="Harkess A."/>
            <person name="Leebens-Mack J."/>
            <person name="Louveau T."/>
            <person name="Stephenson M.J."/>
            <person name="Osbourn A."/>
        </authorList>
    </citation>
    <scope>NUCLEOTIDE SEQUENCE</scope>
    <source>
        <strain evidence="7">S10</strain>
    </source>
</reference>